<comment type="caution">
    <text evidence="1">The sequence shown here is derived from an EMBL/GenBank/DDBJ whole genome shotgun (WGS) entry which is preliminary data.</text>
</comment>
<dbReference type="AlphaFoldDB" id="A0A9D9NDK1"/>
<dbReference type="Proteomes" id="UP000810292">
    <property type="component" value="Unassembled WGS sequence"/>
</dbReference>
<accession>A0A9D9NDK1</accession>
<reference evidence="1" key="1">
    <citation type="submission" date="2020-10" db="EMBL/GenBank/DDBJ databases">
        <authorList>
            <person name="Gilroy R."/>
        </authorList>
    </citation>
    <scope>NUCLEOTIDE SEQUENCE</scope>
    <source>
        <strain evidence="1">14700</strain>
    </source>
</reference>
<organism evidence="1 2">
    <name type="scientific">Candidatus Ornithospirochaeta stercoravium</name>
    <dbReference type="NCBI Taxonomy" id="2840897"/>
    <lineage>
        <taxon>Bacteria</taxon>
        <taxon>Pseudomonadati</taxon>
        <taxon>Spirochaetota</taxon>
        <taxon>Spirochaetia</taxon>
        <taxon>Spirochaetales</taxon>
        <taxon>Spirochaetaceae</taxon>
        <taxon>Spirochaetaceae incertae sedis</taxon>
        <taxon>Candidatus Ornithospirochaeta</taxon>
    </lineage>
</organism>
<sequence length="118" mass="11972">MTDATLDFGLISLGSSAAGYSANCIDFEVEKEDLSNLSNAVLVIVANGAVSNAALALYSGAADNPTTKLGGGYPTITAMADGERIELELPLTCSRYLRVGGTGTGKVTAHIEMGGKSA</sequence>
<proteinExistence type="predicted"/>
<reference evidence="1" key="2">
    <citation type="journal article" date="2021" name="PeerJ">
        <title>Extensive microbial diversity within the chicken gut microbiome revealed by metagenomics and culture.</title>
        <authorList>
            <person name="Gilroy R."/>
            <person name="Ravi A."/>
            <person name="Getino M."/>
            <person name="Pursley I."/>
            <person name="Horton D.L."/>
            <person name="Alikhan N.F."/>
            <person name="Baker D."/>
            <person name="Gharbi K."/>
            <person name="Hall N."/>
            <person name="Watson M."/>
            <person name="Adriaenssens E.M."/>
            <person name="Foster-Nyarko E."/>
            <person name="Jarju S."/>
            <person name="Secka A."/>
            <person name="Antonio M."/>
            <person name="Oren A."/>
            <person name="Chaudhuri R.R."/>
            <person name="La Ragione R."/>
            <person name="Hildebrand F."/>
            <person name="Pallen M.J."/>
        </authorList>
    </citation>
    <scope>NUCLEOTIDE SEQUENCE</scope>
    <source>
        <strain evidence="1">14700</strain>
    </source>
</reference>
<protein>
    <submittedName>
        <fullName evidence="1">Uncharacterized protein</fullName>
    </submittedName>
</protein>
<gene>
    <name evidence="1" type="ORF">IAA72_08775</name>
</gene>
<dbReference type="EMBL" id="JADIMF010000145">
    <property type="protein sequence ID" value="MBO8469862.1"/>
    <property type="molecule type" value="Genomic_DNA"/>
</dbReference>
<evidence type="ECO:0000313" key="2">
    <source>
        <dbReference type="Proteomes" id="UP000810292"/>
    </source>
</evidence>
<dbReference type="Gene3D" id="2.60.120.1110">
    <property type="match status" value="1"/>
</dbReference>
<evidence type="ECO:0000313" key="1">
    <source>
        <dbReference type="EMBL" id="MBO8469862.1"/>
    </source>
</evidence>
<name>A0A9D9NDK1_9SPIO</name>